<keyword evidence="1" id="KW-0175">Coiled coil</keyword>
<reference evidence="3 4" key="1">
    <citation type="submission" date="2020-05" db="EMBL/GenBank/DDBJ databases">
        <title>Genome Sequencing of Type Strains.</title>
        <authorList>
            <person name="Lemaire J.F."/>
            <person name="Inderbitzin P."/>
            <person name="Gregorio O.A."/>
            <person name="Collins S.B."/>
            <person name="Wespe N."/>
            <person name="Knight-Connoni V."/>
        </authorList>
    </citation>
    <scope>NUCLEOTIDE SEQUENCE [LARGE SCALE GENOMIC DNA]</scope>
    <source>
        <strain evidence="3 4">DSM 100049</strain>
    </source>
</reference>
<dbReference type="Proteomes" id="UP000536441">
    <property type="component" value="Unassembled WGS sequence"/>
</dbReference>
<comment type="caution">
    <text evidence="3">The sequence shown here is derived from an EMBL/GenBank/DDBJ whole genome shotgun (WGS) entry which is preliminary data.</text>
</comment>
<evidence type="ECO:0000313" key="3">
    <source>
        <dbReference type="EMBL" id="NUU45795.1"/>
    </source>
</evidence>
<proteinExistence type="predicted"/>
<dbReference type="SUPFAM" id="SSF52540">
    <property type="entry name" value="P-loop containing nucleoside triphosphate hydrolases"/>
    <property type="match status" value="1"/>
</dbReference>
<dbReference type="Gene3D" id="3.40.50.300">
    <property type="entry name" value="P-loop containing nucleotide triphosphate hydrolases"/>
    <property type="match status" value="2"/>
</dbReference>
<keyword evidence="4" id="KW-1185">Reference proteome</keyword>
<dbReference type="Pfam" id="PF13476">
    <property type="entry name" value="AAA_23"/>
    <property type="match status" value="1"/>
</dbReference>
<dbReference type="PANTHER" id="PTHR32114">
    <property type="entry name" value="ABC TRANSPORTER ABCH.3"/>
    <property type="match status" value="1"/>
</dbReference>
<dbReference type="RefSeq" id="WP_175310583.1">
    <property type="nucleotide sequence ID" value="NZ_CBCRYR010000016.1"/>
</dbReference>
<organism evidence="3 4">
    <name type="scientific">Sphingomonas zeae</name>
    <dbReference type="NCBI Taxonomy" id="1646122"/>
    <lineage>
        <taxon>Bacteria</taxon>
        <taxon>Pseudomonadati</taxon>
        <taxon>Pseudomonadota</taxon>
        <taxon>Alphaproteobacteria</taxon>
        <taxon>Sphingomonadales</taxon>
        <taxon>Sphingomonadaceae</taxon>
        <taxon>Sphingomonas</taxon>
    </lineage>
</organism>
<feature type="coiled-coil region" evidence="1">
    <location>
        <begin position="490"/>
        <end position="517"/>
    </location>
</feature>
<name>A0A7Y6B2J1_9SPHN</name>
<dbReference type="InterPro" id="IPR038729">
    <property type="entry name" value="Rad50/SbcC_AAA"/>
</dbReference>
<gene>
    <name evidence="3" type="ORF">HP438_02225</name>
</gene>
<sequence>MRLKSITIEGFRAFGRQATIDLDADVILLHGPNGVGKTSLLDAILWALAGTIARFSNRGTPVSMYAREGRARVELTMTGEDGDVVLTRATDGGSDDFVRLRIGNGDYEQAAAVQQLCNLLLPHLKDRAGARDALNRVLTRGVYLQQDLVRQFIDDDSAAERFALVSEVIGAGAVIELQAALEKSRRSWSASTTTFRRDEVEPLALRVAQIDEHITRLSDGSIVASDDARLASSALFQRAVALLGEARFGPDGAPTTPARLDRFIKTLEAERSRLERDLSTTRSLVEQLPELSIVDKADLDVEKLRRDEADLVGQLDAAEKAIRTENARLAVERQAQVEAADRAQRAATMARLALRDLGDHCPVCQQTHDVEHTIAHLHALIEAVSDVAQIGVTDRLAPLTEERGAVQVLLNLVRDDLRRLDNEVREREARRSIMTARLSDLGIDGTGNAATALRERAGAIAETLEIMAGLIADGERLSLQVLRLGEQLQREELAAERVQLTRRLDAANSRIAGEEATKVLAGKIIDGLRDASLAVTARQITQIAPLFQRIYSRIDPHPTFRVTQIVAGMERGHGKLDVGIADPDAGPPSHDAGPLLSSSQMNSFAVSLFLAMNLALPSLRLGVTILDDPLQSLDSINLLGLVDVMRRFRAHRQIIVSTHEERLVGLLQRKLRPMRPDERMLTIVFESWSRQGPVMRTIEAAQASAESVIAA</sequence>
<dbReference type="GO" id="GO:0016887">
    <property type="term" value="F:ATP hydrolysis activity"/>
    <property type="evidence" value="ECO:0007669"/>
    <property type="project" value="InterPro"/>
</dbReference>
<dbReference type="AlphaFoldDB" id="A0A7Y6B2J1"/>
<evidence type="ECO:0000256" key="1">
    <source>
        <dbReference type="SAM" id="Coils"/>
    </source>
</evidence>
<dbReference type="PANTHER" id="PTHR32114:SF2">
    <property type="entry name" value="ABC TRANSPORTER ABCH.3"/>
    <property type="match status" value="1"/>
</dbReference>
<dbReference type="InterPro" id="IPR027417">
    <property type="entry name" value="P-loop_NTPase"/>
</dbReference>
<dbReference type="GO" id="GO:0006302">
    <property type="term" value="P:double-strand break repair"/>
    <property type="evidence" value="ECO:0007669"/>
    <property type="project" value="InterPro"/>
</dbReference>
<feature type="coiled-coil region" evidence="1">
    <location>
        <begin position="264"/>
        <end position="335"/>
    </location>
</feature>
<evidence type="ECO:0000313" key="4">
    <source>
        <dbReference type="Proteomes" id="UP000536441"/>
    </source>
</evidence>
<accession>A0A7Y6B2J1</accession>
<dbReference type="EMBL" id="JABMCH010000048">
    <property type="protein sequence ID" value="NUU45795.1"/>
    <property type="molecule type" value="Genomic_DNA"/>
</dbReference>
<evidence type="ECO:0000259" key="2">
    <source>
        <dbReference type="Pfam" id="PF13476"/>
    </source>
</evidence>
<feature type="domain" description="Rad50/SbcC-type AAA" evidence="2">
    <location>
        <begin position="5"/>
        <end position="83"/>
    </location>
</feature>
<protein>
    <submittedName>
        <fullName evidence="3">AAA family ATPase</fullName>
    </submittedName>
</protein>